<evidence type="ECO:0000313" key="3">
    <source>
        <dbReference type="EMBL" id="RWU21563.1"/>
    </source>
</evidence>
<organism evidence="3 4">
    <name type="scientific">Pseudomonas alkylphenolica</name>
    <dbReference type="NCBI Taxonomy" id="237609"/>
    <lineage>
        <taxon>Bacteria</taxon>
        <taxon>Pseudomonadati</taxon>
        <taxon>Pseudomonadota</taxon>
        <taxon>Gammaproteobacteria</taxon>
        <taxon>Pseudomonadales</taxon>
        <taxon>Pseudomonadaceae</taxon>
        <taxon>Pseudomonas</taxon>
    </lineage>
</organism>
<dbReference type="InterPro" id="IPR000873">
    <property type="entry name" value="AMP-dep_synth/lig_dom"/>
</dbReference>
<feature type="domain" description="AMP-binding enzyme C-terminal" evidence="2">
    <location>
        <begin position="431"/>
        <end position="506"/>
    </location>
</feature>
<comment type="caution">
    <text evidence="3">The sequence shown here is derived from an EMBL/GenBank/DDBJ whole genome shotgun (WGS) entry which is preliminary data.</text>
</comment>
<evidence type="ECO:0000259" key="1">
    <source>
        <dbReference type="Pfam" id="PF00501"/>
    </source>
</evidence>
<evidence type="ECO:0000259" key="2">
    <source>
        <dbReference type="Pfam" id="PF13193"/>
    </source>
</evidence>
<reference evidence="3 4" key="1">
    <citation type="submission" date="2018-06" db="EMBL/GenBank/DDBJ databases">
        <title>Bacteria isolated from soil of Wuhan.</title>
        <authorList>
            <person name="Wei X."/>
            <person name="Chunhua H."/>
        </authorList>
    </citation>
    <scope>NUCLEOTIDE SEQUENCE [LARGE SCALE GENOMIC DNA]</scope>
    <source>
        <strain evidence="4">xwS2</strain>
    </source>
</reference>
<protein>
    <submittedName>
        <fullName evidence="3">Acyl-CoA synthetase</fullName>
    </submittedName>
</protein>
<dbReference type="InterPro" id="IPR020845">
    <property type="entry name" value="AMP-binding_CS"/>
</dbReference>
<dbReference type="Gene3D" id="3.40.50.12780">
    <property type="entry name" value="N-terminal domain of ligase-like"/>
    <property type="match status" value="1"/>
</dbReference>
<dbReference type="OrthoDB" id="9757559at2"/>
<evidence type="ECO:0000313" key="4">
    <source>
        <dbReference type="Proteomes" id="UP000288983"/>
    </source>
</evidence>
<dbReference type="STRING" id="237609.PSAKL28_23160"/>
<dbReference type="PANTHER" id="PTHR43767:SF1">
    <property type="entry name" value="NONRIBOSOMAL PEPTIDE SYNTHASE PES1 (EUROFUNG)-RELATED"/>
    <property type="match status" value="1"/>
</dbReference>
<dbReference type="InterPro" id="IPR025110">
    <property type="entry name" value="AMP-bd_C"/>
</dbReference>
<dbReference type="EMBL" id="QJRG01000047">
    <property type="protein sequence ID" value="RWU21563.1"/>
    <property type="molecule type" value="Genomic_DNA"/>
</dbReference>
<sequence length="525" mass="57012">MNASEVLLQDVLETRNGLHPDKAAVIYADETYTYAQLDDASSRLAAGLQVNGLLRQERVVVCLGNRVETVCAFWGILKAGGVVVNVGLDTPPDTLDYIVRDAEASVLITTSEKIATLSVSADEVDHLRLIVLLDGEAGSPAAQTFESLLGQGAGVPLPCGNLDLDLAAIVYTSGSTGSPKGVMLTHRNMLAALGSLHTYLQYNDADNVLCSLPLSFDYGLYQMIMAINAGATLVLEKEFTWPLFLIRKIRQYQITVIPFVPTMLMLLHEYAHKRGAVFADVRMVTNTGASLKPAHIGQMKALFPQAQIFSMYGLTECKRCTYLPPEDIDNKPGSVGIAIPNTELWLVDEQDQRIDQPHHVGQLVIRGATVMAGYWRNPTATALALKPGRYPGESVLYTGDYCSLDEDGYLYFRGRMDHMIKSRGMKVSPSEVESFLYSIDGVEAAAVVGVEHATVGEGLCAFISLGQGASLSTEQLLERCRQGLEAHKVPLSISIENSLPRTANGKVDLQRLQQLARNAQVALVG</sequence>
<dbReference type="PANTHER" id="PTHR43767">
    <property type="entry name" value="LONG-CHAIN-FATTY-ACID--COA LIGASE"/>
    <property type="match status" value="1"/>
</dbReference>
<dbReference type="AlphaFoldDB" id="A0A443ZR50"/>
<dbReference type="RefSeq" id="WP_128325164.1">
    <property type="nucleotide sequence ID" value="NZ_QJRG01000047.1"/>
</dbReference>
<dbReference type="Gene3D" id="3.30.300.30">
    <property type="match status" value="1"/>
</dbReference>
<feature type="domain" description="AMP-dependent synthetase/ligase" evidence="1">
    <location>
        <begin position="14"/>
        <end position="375"/>
    </location>
</feature>
<dbReference type="Pfam" id="PF13193">
    <property type="entry name" value="AMP-binding_C"/>
    <property type="match status" value="1"/>
</dbReference>
<name>A0A443ZR50_9PSED</name>
<dbReference type="InterPro" id="IPR050237">
    <property type="entry name" value="ATP-dep_AMP-bd_enzyme"/>
</dbReference>
<dbReference type="Pfam" id="PF00501">
    <property type="entry name" value="AMP-binding"/>
    <property type="match status" value="1"/>
</dbReference>
<proteinExistence type="predicted"/>
<accession>A0A443ZR50</accession>
<gene>
    <name evidence="3" type="ORF">DM813_20535</name>
</gene>
<dbReference type="InterPro" id="IPR042099">
    <property type="entry name" value="ANL_N_sf"/>
</dbReference>
<dbReference type="InterPro" id="IPR045851">
    <property type="entry name" value="AMP-bd_C_sf"/>
</dbReference>
<dbReference type="GO" id="GO:0016878">
    <property type="term" value="F:acid-thiol ligase activity"/>
    <property type="evidence" value="ECO:0007669"/>
    <property type="project" value="UniProtKB-ARBA"/>
</dbReference>
<dbReference type="PROSITE" id="PS00455">
    <property type="entry name" value="AMP_BINDING"/>
    <property type="match status" value="1"/>
</dbReference>
<dbReference type="SUPFAM" id="SSF56801">
    <property type="entry name" value="Acetyl-CoA synthetase-like"/>
    <property type="match status" value="1"/>
</dbReference>
<dbReference type="Proteomes" id="UP000288983">
    <property type="component" value="Unassembled WGS sequence"/>
</dbReference>